<proteinExistence type="predicted"/>
<protein>
    <submittedName>
        <fullName evidence="1">Uncharacterized protein</fullName>
    </submittedName>
</protein>
<dbReference type="EMBL" id="QLNT01000014">
    <property type="protein sequence ID" value="KAF3067995.1"/>
    <property type="molecule type" value="Genomic_DNA"/>
</dbReference>
<evidence type="ECO:0000313" key="2">
    <source>
        <dbReference type="Proteomes" id="UP000801864"/>
    </source>
</evidence>
<sequence length="69" mass="7771">MAQLSWQKANSRWALGSLQTCAGAASTKLEIIDTEYRSQIVDAGGFGHHRERLDQSMLAHYHLRWGSRA</sequence>
<gene>
    <name evidence="1" type="ORF">CFAM422_007987</name>
</gene>
<keyword evidence="2" id="KW-1185">Reference proteome</keyword>
<organism evidence="1 2">
    <name type="scientific">Trichoderma lentiforme</name>
    <dbReference type="NCBI Taxonomy" id="1567552"/>
    <lineage>
        <taxon>Eukaryota</taxon>
        <taxon>Fungi</taxon>
        <taxon>Dikarya</taxon>
        <taxon>Ascomycota</taxon>
        <taxon>Pezizomycotina</taxon>
        <taxon>Sordariomycetes</taxon>
        <taxon>Hypocreomycetidae</taxon>
        <taxon>Hypocreales</taxon>
        <taxon>Hypocreaceae</taxon>
        <taxon>Trichoderma</taxon>
    </lineage>
</organism>
<evidence type="ECO:0000313" key="1">
    <source>
        <dbReference type="EMBL" id="KAF3067995.1"/>
    </source>
</evidence>
<dbReference type="Proteomes" id="UP000801864">
    <property type="component" value="Unassembled WGS sequence"/>
</dbReference>
<name>A0A9P5CCV0_9HYPO</name>
<reference evidence="1 2" key="1">
    <citation type="submission" date="2018-06" db="EMBL/GenBank/DDBJ databases">
        <title>Genome analysis of cellulolytic fungus Trichoderma lentiforme CFAM-422.</title>
        <authorList>
            <person name="Steindorff A.S."/>
            <person name="Formighieri E.F."/>
            <person name="Midorikawa G.E.O."/>
            <person name="Tamietti M.S."/>
            <person name="Ramos E.Z."/>
            <person name="Silva A.S."/>
            <person name="Bon E.P.S."/>
            <person name="Mendes T.D."/>
            <person name="Damaso M.C.T."/>
            <person name="Favaro L.C.L."/>
        </authorList>
    </citation>
    <scope>NUCLEOTIDE SEQUENCE [LARGE SCALE GENOMIC DNA]</scope>
    <source>
        <strain evidence="1 2">CFAM-422</strain>
    </source>
</reference>
<dbReference type="AlphaFoldDB" id="A0A9P5CCV0"/>
<accession>A0A9P5CCV0</accession>
<comment type="caution">
    <text evidence="1">The sequence shown here is derived from an EMBL/GenBank/DDBJ whole genome shotgun (WGS) entry which is preliminary data.</text>
</comment>